<feature type="region of interest" description="Disordered" evidence="1">
    <location>
        <begin position="1"/>
        <end position="88"/>
    </location>
</feature>
<gene>
    <name evidence="2" type="ORF">QYM36_017426</name>
</gene>
<comment type="caution">
    <text evidence="2">The sequence shown here is derived from an EMBL/GenBank/DDBJ whole genome shotgun (WGS) entry which is preliminary data.</text>
</comment>
<protein>
    <submittedName>
        <fullName evidence="2">Uncharacterized protein</fullName>
    </submittedName>
</protein>
<dbReference type="Proteomes" id="UP001187531">
    <property type="component" value="Unassembled WGS sequence"/>
</dbReference>
<reference evidence="2" key="1">
    <citation type="submission" date="2023-07" db="EMBL/GenBank/DDBJ databases">
        <title>Chromosome-level genome assembly of Artemia franciscana.</title>
        <authorList>
            <person name="Jo E."/>
        </authorList>
    </citation>
    <scope>NUCLEOTIDE SEQUENCE</scope>
    <source>
        <tissue evidence="2">Whole body</tissue>
    </source>
</reference>
<feature type="compositionally biased region" description="Polar residues" evidence="1">
    <location>
        <begin position="1"/>
        <end position="10"/>
    </location>
</feature>
<evidence type="ECO:0000313" key="2">
    <source>
        <dbReference type="EMBL" id="KAK2705381.1"/>
    </source>
</evidence>
<accession>A0AA88HDB6</accession>
<proteinExistence type="predicted"/>
<name>A0AA88HDB6_ARTSF</name>
<organism evidence="2 3">
    <name type="scientific">Artemia franciscana</name>
    <name type="common">Brine shrimp</name>
    <name type="synonym">Artemia sanfranciscana</name>
    <dbReference type="NCBI Taxonomy" id="6661"/>
    <lineage>
        <taxon>Eukaryota</taxon>
        <taxon>Metazoa</taxon>
        <taxon>Ecdysozoa</taxon>
        <taxon>Arthropoda</taxon>
        <taxon>Crustacea</taxon>
        <taxon>Branchiopoda</taxon>
        <taxon>Anostraca</taxon>
        <taxon>Artemiidae</taxon>
        <taxon>Artemia</taxon>
    </lineage>
</organism>
<keyword evidence="3" id="KW-1185">Reference proteome</keyword>
<feature type="compositionally biased region" description="Polar residues" evidence="1">
    <location>
        <begin position="77"/>
        <end position="88"/>
    </location>
</feature>
<dbReference type="AlphaFoldDB" id="A0AA88HDB6"/>
<dbReference type="EMBL" id="JAVRJZ010000021">
    <property type="protein sequence ID" value="KAK2705381.1"/>
    <property type="molecule type" value="Genomic_DNA"/>
</dbReference>
<evidence type="ECO:0000256" key="1">
    <source>
        <dbReference type="SAM" id="MobiDB-lite"/>
    </source>
</evidence>
<sequence length="329" mass="37597">MSDPSSNPVNPKNRKPHDLSFGNSGASGPVKVEHVSARLHDGSDTHIFKTDPSRKSRFEQISEGGPGRTENPKQGGISDSSPSKAVNSEQMITGEAKGISTQLHAKSGTSIPKIELSPLANPVLPRADWCQLLTSYGAESYFSSLYCYYGLKYNLDQAPLVTAIEADNFELVRLLLFKGENPRELVNKVKEKVEKIIIIMEQRQTQNDPGYPSLIAHWLKKQIEFNIKCKSNTLLPLVCDICCVHKIHRSHAHCKTLKENCHKLILSKFPIYDFVEYNKVYDRRFQWWRQFFQLLGQGLRRFLQYYLENYYFILLLYVTGMHEPECLAI</sequence>
<feature type="compositionally biased region" description="Basic and acidic residues" evidence="1">
    <location>
        <begin position="31"/>
        <end position="60"/>
    </location>
</feature>
<evidence type="ECO:0000313" key="3">
    <source>
        <dbReference type="Proteomes" id="UP001187531"/>
    </source>
</evidence>